<proteinExistence type="predicted"/>
<keyword evidence="3" id="KW-1185">Reference proteome</keyword>
<sequence>MFSFLMEIFVRAFLTFFHRMGRRAAFCGLAFISLSLAAATPSAFAQTDPAHHAPAIWKMEKDGSAVYFLGTIHLLKADTPWLSDELKDIADKADSLTLELTPSEMASPKLQQLVQSLGFYTPDDTLSNHLPKESYDHLAAAYEKRGIPVQAMDRMKPWMAGLQISVMSAMQAGFLPQYGVDSTLGQLASASGKDIRGLEKGEEQLMLFANLSDEAQVAFIEEGLEQIDDLAQYFEELKEAWLTGDLDALDAILTAGLEESPELADKLLYQRNRNWIPALEGLLEEPGTHLVAVGAGHLIGDKSVIALLRANGHELTRQ</sequence>
<name>A0ABQ2L8W0_9PROT</name>
<dbReference type="InterPro" id="IPR002816">
    <property type="entry name" value="TraB/PrgY/GumN_fam"/>
</dbReference>
<keyword evidence="1" id="KW-0732">Signal</keyword>
<feature type="chain" id="PRO_5047128148" description="TraB/GumN family protein" evidence="1">
    <location>
        <begin position="46"/>
        <end position="318"/>
    </location>
</feature>
<protein>
    <recommendedName>
        <fullName evidence="4">TraB/GumN family protein</fullName>
    </recommendedName>
</protein>
<feature type="signal peptide" evidence="1">
    <location>
        <begin position="1"/>
        <end position="45"/>
    </location>
</feature>
<gene>
    <name evidence="2" type="ORF">GCM10007972_06170</name>
</gene>
<evidence type="ECO:0000256" key="1">
    <source>
        <dbReference type="SAM" id="SignalP"/>
    </source>
</evidence>
<dbReference type="PANTHER" id="PTHR40590:SF1">
    <property type="entry name" value="CYTOPLASMIC PROTEIN"/>
    <property type="match status" value="1"/>
</dbReference>
<evidence type="ECO:0000313" key="2">
    <source>
        <dbReference type="EMBL" id="GGO07140.1"/>
    </source>
</evidence>
<evidence type="ECO:0000313" key="3">
    <source>
        <dbReference type="Proteomes" id="UP000602381"/>
    </source>
</evidence>
<dbReference type="Pfam" id="PF01963">
    <property type="entry name" value="TraB_PrgY_gumN"/>
    <property type="match status" value="1"/>
</dbReference>
<accession>A0ABQ2L8W0</accession>
<comment type="caution">
    <text evidence="2">The sequence shown here is derived from an EMBL/GenBank/DDBJ whole genome shotgun (WGS) entry which is preliminary data.</text>
</comment>
<organism evidence="2 3">
    <name type="scientific">Iodidimonas muriae</name>
    <dbReference type="NCBI Taxonomy" id="261467"/>
    <lineage>
        <taxon>Bacteria</taxon>
        <taxon>Pseudomonadati</taxon>
        <taxon>Pseudomonadota</taxon>
        <taxon>Alphaproteobacteria</taxon>
        <taxon>Iodidimonadales</taxon>
        <taxon>Iodidimonadaceae</taxon>
        <taxon>Iodidimonas</taxon>
    </lineage>
</organism>
<dbReference type="PANTHER" id="PTHR40590">
    <property type="entry name" value="CYTOPLASMIC PROTEIN-RELATED"/>
    <property type="match status" value="1"/>
</dbReference>
<evidence type="ECO:0008006" key="4">
    <source>
        <dbReference type="Google" id="ProtNLM"/>
    </source>
</evidence>
<dbReference type="Proteomes" id="UP000602381">
    <property type="component" value="Unassembled WGS sequence"/>
</dbReference>
<dbReference type="InterPro" id="IPR047111">
    <property type="entry name" value="YbaP-like"/>
</dbReference>
<dbReference type="CDD" id="cd14789">
    <property type="entry name" value="Tiki"/>
    <property type="match status" value="1"/>
</dbReference>
<dbReference type="EMBL" id="BMOV01000002">
    <property type="protein sequence ID" value="GGO07140.1"/>
    <property type="molecule type" value="Genomic_DNA"/>
</dbReference>
<reference evidence="3" key="1">
    <citation type="journal article" date="2019" name="Int. J. Syst. Evol. Microbiol.">
        <title>The Global Catalogue of Microorganisms (GCM) 10K type strain sequencing project: providing services to taxonomists for standard genome sequencing and annotation.</title>
        <authorList>
            <consortium name="The Broad Institute Genomics Platform"/>
            <consortium name="The Broad Institute Genome Sequencing Center for Infectious Disease"/>
            <person name="Wu L."/>
            <person name="Ma J."/>
        </authorList>
    </citation>
    <scope>NUCLEOTIDE SEQUENCE [LARGE SCALE GENOMIC DNA]</scope>
    <source>
        <strain evidence="3">JCM 17843</strain>
    </source>
</reference>